<dbReference type="RefSeq" id="WP_304449885.1">
    <property type="nucleotide sequence ID" value="NZ_JARRAH010000003.1"/>
</dbReference>
<dbReference type="EMBL" id="JBHSXM010000003">
    <property type="protein sequence ID" value="MFC6838167.1"/>
    <property type="molecule type" value="Genomic_DNA"/>
</dbReference>
<evidence type="ECO:0000313" key="2">
    <source>
        <dbReference type="Proteomes" id="UP001596406"/>
    </source>
</evidence>
<protein>
    <recommendedName>
        <fullName evidence="3">DUF35 domain-containing protein</fullName>
    </recommendedName>
</protein>
<evidence type="ECO:0008006" key="3">
    <source>
        <dbReference type="Google" id="ProtNLM"/>
    </source>
</evidence>
<dbReference type="AlphaFoldDB" id="A0ABD5UG39"/>
<accession>A0ABD5UG39</accession>
<reference evidence="1 2" key="1">
    <citation type="journal article" date="2019" name="Int. J. Syst. Evol. Microbiol.">
        <title>The Global Catalogue of Microorganisms (GCM) 10K type strain sequencing project: providing services to taxonomists for standard genome sequencing and annotation.</title>
        <authorList>
            <consortium name="The Broad Institute Genomics Platform"/>
            <consortium name="The Broad Institute Genome Sequencing Center for Infectious Disease"/>
            <person name="Wu L."/>
            <person name="Ma J."/>
        </authorList>
    </citation>
    <scope>NUCLEOTIDE SEQUENCE [LARGE SCALE GENOMIC DNA]</scope>
    <source>
        <strain evidence="1 2">PSRA2</strain>
    </source>
</reference>
<sequence length="135" mass="14316">MTVRSNGDGGPLGCHDCGHDYAYIGVDPHPGYCPACGSRAVSPAGAVRLHRHDLEAAAPPGGEVHVTATDESGRDFRYGFRLLDRHHATLVSVRVAGRPVRRPPQGWSTDLLPPVVREVLDENGLSSTGAAESLD</sequence>
<name>A0ABD5UG39_9EURY</name>
<dbReference type="Proteomes" id="UP001596406">
    <property type="component" value="Unassembled WGS sequence"/>
</dbReference>
<comment type="caution">
    <text evidence="1">The sequence shown here is derived from an EMBL/GenBank/DDBJ whole genome shotgun (WGS) entry which is preliminary data.</text>
</comment>
<gene>
    <name evidence="1" type="ORF">ACFQHK_16925</name>
</gene>
<evidence type="ECO:0000313" key="1">
    <source>
        <dbReference type="EMBL" id="MFC6838167.1"/>
    </source>
</evidence>
<organism evidence="1 2">
    <name type="scientific">Halomarina ordinaria</name>
    <dbReference type="NCBI Taxonomy" id="3033939"/>
    <lineage>
        <taxon>Archaea</taxon>
        <taxon>Methanobacteriati</taxon>
        <taxon>Methanobacteriota</taxon>
        <taxon>Stenosarchaea group</taxon>
        <taxon>Halobacteria</taxon>
        <taxon>Halobacteriales</taxon>
        <taxon>Natronomonadaceae</taxon>
        <taxon>Halomarina</taxon>
    </lineage>
</organism>
<proteinExistence type="predicted"/>
<keyword evidence="2" id="KW-1185">Reference proteome</keyword>